<dbReference type="EMBL" id="LNXY01000033">
    <property type="protein sequence ID" value="KTC84245.1"/>
    <property type="molecule type" value="Genomic_DNA"/>
</dbReference>
<dbReference type="PATRIC" id="fig|1212489.4.peg.3228"/>
<sequence length="167" mass="18535">MRRIIAVCFIFFLAIPGLVLSKSTEINQKKEENFSKVVSLAKLLFSNKILRGEDGIIQKYSMFKQIGSAQQIQVEVTLSDGLMLMVLDTLVLTPNGLILIEEAQGMPKLKYDVTLTSLGNFLVNSRDSASKFISRECRLVNGKTSCIKTIIGQNGSTTIIKYSQIKP</sequence>
<dbReference type="RefSeq" id="WP_058497316.1">
    <property type="nucleotide sequence ID" value="NZ_CAAAIU010000009.1"/>
</dbReference>
<evidence type="ECO:0000313" key="2">
    <source>
        <dbReference type="Proteomes" id="UP000054736"/>
    </source>
</evidence>
<name>A0A0W0SMR0_9GAMM</name>
<organism evidence="1 2">
    <name type="scientific">Legionella drozanskii LLAP-1</name>
    <dbReference type="NCBI Taxonomy" id="1212489"/>
    <lineage>
        <taxon>Bacteria</taxon>
        <taxon>Pseudomonadati</taxon>
        <taxon>Pseudomonadota</taxon>
        <taxon>Gammaproteobacteria</taxon>
        <taxon>Legionellales</taxon>
        <taxon>Legionellaceae</taxon>
        <taxon>Legionella</taxon>
    </lineage>
</organism>
<accession>A0A0W0SMR0</accession>
<dbReference type="AlphaFoldDB" id="A0A0W0SMR0"/>
<comment type="caution">
    <text evidence="1">The sequence shown here is derived from an EMBL/GenBank/DDBJ whole genome shotgun (WGS) entry which is preliminary data.</text>
</comment>
<reference evidence="1 2" key="1">
    <citation type="submission" date="2015-11" db="EMBL/GenBank/DDBJ databases">
        <title>Genomic analysis of 38 Legionella species identifies large and diverse effector repertoires.</title>
        <authorList>
            <person name="Burstein D."/>
            <person name="Amaro F."/>
            <person name="Zusman T."/>
            <person name="Lifshitz Z."/>
            <person name="Cohen O."/>
            <person name="Gilbert J.A."/>
            <person name="Pupko T."/>
            <person name="Shuman H.A."/>
            <person name="Segal G."/>
        </authorList>
    </citation>
    <scope>NUCLEOTIDE SEQUENCE [LARGE SCALE GENOMIC DNA]</scope>
    <source>
        <strain evidence="1 2">ATCC 700990</strain>
    </source>
</reference>
<proteinExistence type="predicted"/>
<evidence type="ECO:0000313" key="1">
    <source>
        <dbReference type="EMBL" id="KTC84245.1"/>
    </source>
</evidence>
<dbReference type="Proteomes" id="UP000054736">
    <property type="component" value="Unassembled WGS sequence"/>
</dbReference>
<keyword evidence="2" id="KW-1185">Reference proteome</keyword>
<protein>
    <submittedName>
        <fullName evidence="1">Uncharacterized protein</fullName>
    </submittedName>
</protein>
<gene>
    <name evidence="1" type="ORF">Ldro_3051</name>
</gene>